<dbReference type="SMART" id="SM00342">
    <property type="entry name" value="HTH_ARAC"/>
    <property type="match status" value="1"/>
</dbReference>
<dbReference type="InterPro" id="IPR009057">
    <property type="entry name" value="Homeodomain-like_sf"/>
</dbReference>
<dbReference type="EMBL" id="QHCS01000009">
    <property type="protein sequence ID" value="RHX83356.1"/>
    <property type="molecule type" value="Genomic_DNA"/>
</dbReference>
<accession>A0A8B3CHV3</accession>
<organism evidence="5 6">
    <name type="scientific">Leptospira stimsonii</name>
    <dbReference type="NCBI Taxonomy" id="2202203"/>
    <lineage>
        <taxon>Bacteria</taxon>
        <taxon>Pseudomonadati</taxon>
        <taxon>Spirochaetota</taxon>
        <taxon>Spirochaetia</taxon>
        <taxon>Leptospirales</taxon>
        <taxon>Leptospiraceae</taxon>
        <taxon>Leptospira</taxon>
    </lineage>
</organism>
<dbReference type="RefSeq" id="WP_118983887.1">
    <property type="nucleotide sequence ID" value="NZ_QHCS01000009.1"/>
</dbReference>
<dbReference type="PANTHER" id="PTHR46796:SF13">
    <property type="entry name" value="HTH-TYPE TRANSCRIPTIONAL ACTIVATOR RHAS"/>
    <property type="match status" value="1"/>
</dbReference>
<evidence type="ECO:0000313" key="6">
    <source>
        <dbReference type="Proteomes" id="UP000266669"/>
    </source>
</evidence>
<dbReference type="GO" id="GO:0043565">
    <property type="term" value="F:sequence-specific DNA binding"/>
    <property type="evidence" value="ECO:0007669"/>
    <property type="project" value="InterPro"/>
</dbReference>
<proteinExistence type="predicted"/>
<dbReference type="Pfam" id="PF12833">
    <property type="entry name" value="HTH_18"/>
    <property type="match status" value="1"/>
</dbReference>
<dbReference type="Proteomes" id="UP000266669">
    <property type="component" value="Unassembled WGS sequence"/>
</dbReference>
<sequence length="89" mass="10716">MSERKLQREFQKRIGVSPRELRSLFRFNQVKNLLMENSHFNSVEIALSSGYYDQSHFIRDIKKYAKLIPSKFSQSVIENKIRFFKTEKK</sequence>
<name>A0A8B3CHV3_9LEPT</name>
<reference evidence="6" key="1">
    <citation type="submission" date="2018-05" db="EMBL/GenBank/DDBJ databases">
        <title>Leptospira yasudae sp. nov. and Leptospira stimsonii sp. nov., two pathogenic species of the genus Leptospira isolated from environmental sources.</title>
        <authorList>
            <person name="Casanovas-Massana A."/>
            <person name="Hamond C."/>
            <person name="Santos L.A."/>
            <person name="Hacker K.P."/>
            <person name="Balassiano I."/>
            <person name="Medeiros M.A."/>
            <person name="Reis M.G."/>
            <person name="Ko A.I."/>
            <person name="Wunder E.A."/>
        </authorList>
    </citation>
    <scope>NUCLEOTIDE SEQUENCE [LARGE SCALE GENOMIC DNA]</scope>
    <source>
        <strain evidence="6">AMB6-RJ</strain>
    </source>
</reference>
<gene>
    <name evidence="5" type="ORF">DLM78_21890</name>
</gene>
<comment type="caution">
    <text evidence="5">The sequence shown here is derived from an EMBL/GenBank/DDBJ whole genome shotgun (WGS) entry which is preliminary data.</text>
</comment>
<dbReference type="GO" id="GO:0003700">
    <property type="term" value="F:DNA-binding transcription factor activity"/>
    <property type="evidence" value="ECO:0007669"/>
    <property type="project" value="InterPro"/>
</dbReference>
<evidence type="ECO:0000256" key="1">
    <source>
        <dbReference type="ARBA" id="ARBA00023015"/>
    </source>
</evidence>
<dbReference type="Gene3D" id="1.10.10.60">
    <property type="entry name" value="Homeodomain-like"/>
    <property type="match status" value="1"/>
</dbReference>
<evidence type="ECO:0000256" key="3">
    <source>
        <dbReference type="ARBA" id="ARBA00023163"/>
    </source>
</evidence>
<evidence type="ECO:0000259" key="4">
    <source>
        <dbReference type="PROSITE" id="PS01124"/>
    </source>
</evidence>
<dbReference type="PROSITE" id="PS01124">
    <property type="entry name" value="HTH_ARAC_FAMILY_2"/>
    <property type="match status" value="1"/>
</dbReference>
<feature type="domain" description="HTH araC/xylS-type" evidence="4">
    <location>
        <begin position="1"/>
        <end position="75"/>
    </location>
</feature>
<evidence type="ECO:0000256" key="2">
    <source>
        <dbReference type="ARBA" id="ARBA00023125"/>
    </source>
</evidence>
<keyword evidence="2" id="KW-0238">DNA-binding</keyword>
<evidence type="ECO:0000313" key="5">
    <source>
        <dbReference type="EMBL" id="RHX83356.1"/>
    </source>
</evidence>
<keyword evidence="1" id="KW-0805">Transcription regulation</keyword>
<dbReference type="AlphaFoldDB" id="A0A8B3CHV3"/>
<dbReference type="InterPro" id="IPR018060">
    <property type="entry name" value="HTH_AraC"/>
</dbReference>
<dbReference type="SUPFAM" id="SSF46689">
    <property type="entry name" value="Homeodomain-like"/>
    <property type="match status" value="1"/>
</dbReference>
<dbReference type="InterPro" id="IPR050204">
    <property type="entry name" value="AraC_XylS_family_regulators"/>
</dbReference>
<dbReference type="PANTHER" id="PTHR46796">
    <property type="entry name" value="HTH-TYPE TRANSCRIPTIONAL ACTIVATOR RHAS-RELATED"/>
    <property type="match status" value="1"/>
</dbReference>
<protein>
    <recommendedName>
        <fullName evidence="4">HTH araC/xylS-type domain-containing protein</fullName>
    </recommendedName>
</protein>
<keyword evidence="3" id="KW-0804">Transcription</keyword>